<dbReference type="SUPFAM" id="SSF53756">
    <property type="entry name" value="UDP-Glycosyltransferase/glycogen phosphorylase"/>
    <property type="match status" value="2"/>
</dbReference>
<dbReference type="SUPFAM" id="SSF53448">
    <property type="entry name" value="Nucleotide-diphospho-sugar transferases"/>
    <property type="match status" value="1"/>
</dbReference>
<dbReference type="PANTHER" id="PTHR12526">
    <property type="entry name" value="GLYCOSYLTRANSFERASE"/>
    <property type="match status" value="1"/>
</dbReference>
<organism evidence="5 6">
    <name type="scientific">Paracoccus marcusii</name>
    <dbReference type="NCBI Taxonomy" id="59779"/>
    <lineage>
        <taxon>Bacteria</taxon>
        <taxon>Pseudomonadati</taxon>
        <taxon>Pseudomonadota</taxon>
        <taxon>Alphaproteobacteria</taxon>
        <taxon>Rhodobacterales</taxon>
        <taxon>Paracoccaceae</taxon>
        <taxon>Paracoccus</taxon>
    </lineage>
</organism>
<dbReference type="RefSeq" id="WP_273742893.1">
    <property type="nucleotide sequence ID" value="NZ_CP117466.1"/>
</dbReference>
<evidence type="ECO:0000313" key="6">
    <source>
        <dbReference type="Proteomes" id="UP001216899"/>
    </source>
</evidence>
<dbReference type="Pfam" id="PF00535">
    <property type="entry name" value="Glycos_transf_2"/>
    <property type="match status" value="1"/>
</dbReference>
<gene>
    <name evidence="5" type="ORF">PRL19_10300</name>
</gene>
<dbReference type="InterPro" id="IPR001173">
    <property type="entry name" value="Glyco_trans_2-like"/>
</dbReference>
<protein>
    <submittedName>
        <fullName evidence="5">Glycosyltransferase</fullName>
        <ecNumber evidence="5">2.4.-.-</ecNumber>
    </submittedName>
</protein>
<proteinExistence type="predicted"/>
<accession>A0ABY7UP26</accession>
<keyword evidence="6" id="KW-1185">Reference proteome</keyword>
<evidence type="ECO:0000259" key="4">
    <source>
        <dbReference type="Pfam" id="PF00535"/>
    </source>
</evidence>
<dbReference type="Proteomes" id="UP001216899">
    <property type="component" value="Chromosome"/>
</dbReference>
<dbReference type="EMBL" id="CP117466">
    <property type="protein sequence ID" value="WDA11688.1"/>
    <property type="molecule type" value="Genomic_DNA"/>
</dbReference>
<name>A0ABY7UP26_9RHOB</name>
<evidence type="ECO:0000313" key="5">
    <source>
        <dbReference type="EMBL" id="WDA11688.1"/>
    </source>
</evidence>
<dbReference type="Pfam" id="PF00534">
    <property type="entry name" value="Glycos_transf_1"/>
    <property type="match status" value="1"/>
</dbReference>
<dbReference type="InterPro" id="IPR029044">
    <property type="entry name" value="Nucleotide-diphossugar_trans"/>
</dbReference>
<feature type="domain" description="Glycosyl transferase family 1" evidence="3">
    <location>
        <begin position="196"/>
        <end position="350"/>
    </location>
</feature>
<dbReference type="Gene3D" id="3.40.50.2000">
    <property type="entry name" value="Glycogen Phosphorylase B"/>
    <property type="match status" value="3"/>
</dbReference>
<evidence type="ECO:0000259" key="3">
    <source>
        <dbReference type="Pfam" id="PF00534"/>
    </source>
</evidence>
<dbReference type="Pfam" id="PF13692">
    <property type="entry name" value="Glyco_trans_1_4"/>
    <property type="match status" value="1"/>
</dbReference>
<keyword evidence="1 5" id="KW-0328">Glycosyltransferase</keyword>
<dbReference type="CDD" id="cd03801">
    <property type="entry name" value="GT4_PimA-like"/>
    <property type="match status" value="1"/>
</dbReference>
<keyword evidence="2 5" id="KW-0808">Transferase</keyword>
<reference evidence="5 6" key="1">
    <citation type="submission" date="2023-02" db="EMBL/GenBank/DDBJ databases">
        <title>Whole genome sequenc of Paracoccus marcusii MBLB0836.</title>
        <authorList>
            <person name="Seo M.-J."/>
            <person name="Cho E.-S."/>
            <person name="Hwang C.Y."/>
        </authorList>
    </citation>
    <scope>NUCLEOTIDE SEQUENCE [LARGE SCALE GENOMIC DNA]</scope>
    <source>
        <strain evidence="5 6">MBLB0836</strain>
    </source>
</reference>
<dbReference type="CDD" id="cd00761">
    <property type="entry name" value="Glyco_tranf_GTA_type"/>
    <property type="match status" value="1"/>
</dbReference>
<dbReference type="GO" id="GO:0016757">
    <property type="term" value="F:glycosyltransferase activity"/>
    <property type="evidence" value="ECO:0007669"/>
    <property type="project" value="UniProtKB-KW"/>
</dbReference>
<dbReference type="Gene3D" id="3.90.550.10">
    <property type="entry name" value="Spore Coat Polysaccharide Biosynthesis Protein SpsA, Chain A"/>
    <property type="match status" value="1"/>
</dbReference>
<dbReference type="EC" id="2.4.-.-" evidence="5"/>
<sequence length="1039" mass="114703">MLEQEIINLAAVGTSASDDLRHDGRRGTVLLVTHETEVGGAPHVLKQIALFLRDRTRFDVRIAAINGGNLREAFANVAPLLVLSEHTMQSRDRVLQDFAGPDLKAVFVNSIASGGILDHLPADLPTVAFIHELPQLLDRYPNQVSLVRDRASRIIGGGPDVTNALEVRYKFDPEKLVSAVSFIESLPPGTDFVERRDAARAALNIGSDRFVVMGCGLLHWRKSPEKFIETAHLLTERGIDADFVWLGGGPDHDKCNQLVEHYGLTDRVRFTGYEPDVAGKLAGGDLFLLSSCEDPFPLVALYAAQAGLPIVCFKDAGGIEGFVSNGSGIAVPHMNSVAMADAVEKYYVDRARACADGVLGQSQVTRGHTIDVIGPLLLHHIREAAMLPPEVTVVVPNYNYEKYLPERLDSIAAQTFQDFEVVLLDDASSDKSVAVLQSFADRRPGTRLVVNPQNSGSPFVQWLRGMEFANAELIWLAEADDRCTPDLLMQLLPFFNDRNVRIASCASRPITSDGELIGDYRPLYLNRIANGRWDNDYIASDHEEANAGLGIANSIPNASAVVFRKFAPEPQFVTQLTDMRLCGDWYFYCRVMRGGLVGYRAREMNDHRRHESTVTKQLEGSTHYFSELAVVRDYLGRNYHQNSDCRTRIAEFLAQDIARFKVNDDTASAIQTTRKKDLPSLLVVAPDLSPGGGQVFALSIANEWAARGGRVVLLNVESQPSHPAMISRVSPEVMLVGAHDPGADLRTLIQRFDIDAVHSSIWWADRWVDDHRHNLPAEMPWIITMHGCHETILAEPSIDDSFIERMGRMSERASWAYTAAKNLAVFKTMPQPRRLVKIPNGVHLQTDESGPDRAALGLRSDALVLGLASRAIDSKGWHEAVRLTHRLNDAGYPTDLLLIGEGPTASVIKEQGPAHVRLLGQVSNLQAHLRILDIGLLPSYFPGESLPLVLLEMMAQGIPSIASHIGEIPWILNGGDDPVGLLVPLSSSGVDEDILFAHAIKLSDKALRSKLSLNAKVRFQKEFEIGRMLDRYIEQYRGR</sequence>
<evidence type="ECO:0000256" key="1">
    <source>
        <dbReference type="ARBA" id="ARBA00022676"/>
    </source>
</evidence>
<dbReference type="PANTHER" id="PTHR12526:SF629">
    <property type="entry name" value="TEICHURONIC ACID BIOSYNTHESIS GLYCOSYLTRANSFERASE TUAH-RELATED"/>
    <property type="match status" value="1"/>
</dbReference>
<evidence type="ECO:0000256" key="2">
    <source>
        <dbReference type="ARBA" id="ARBA00022679"/>
    </source>
</evidence>
<dbReference type="InterPro" id="IPR001296">
    <property type="entry name" value="Glyco_trans_1"/>
</dbReference>
<feature type="domain" description="Glycosyltransferase 2-like" evidence="4">
    <location>
        <begin position="392"/>
        <end position="516"/>
    </location>
</feature>